<dbReference type="Gene3D" id="3.40.50.1820">
    <property type="entry name" value="alpha/beta hydrolase"/>
    <property type="match status" value="1"/>
</dbReference>
<dbReference type="SUPFAM" id="SSF53474">
    <property type="entry name" value="alpha/beta-Hydrolases"/>
    <property type="match status" value="1"/>
</dbReference>
<dbReference type="EMBL" id="LJCR01002199">
    <property type="protein sequence ID" value="KPV49099.1"/>
    <property type="molecule type" value="Genomic_DNA"/>
</dbReference>
<feature type="domain" description="AB hydrolase-1" evidence="1">
    <location>
        <begin position="26"/>
        <end position="117"/>
    </location>
</feature>
<dbReference type="PANTHER" id="PTHR43194:SF2">
    <property type="entry name" value="PEROXISOMAL MEMBRANE PROTEIN LPX1"/>
    <property type="match status" value="1"/>
</dbReference>
<evidence type="ECO:0000313" key="3">
    <source>
        <dbReference type="Proteomes" id="UP000050509"/>
    </source>
</evidence>
<dbReference type="AlphaFoldDB" id="A0A0P9DGL2"/>
<dbReference type="InterPro" id="IPR050228">
    <property type="entry name" value="Carboxylesterase_BioH"/>
</dbReference>
<name>A0A0P9DGL2_9CHLR</name>
<evidence type="ECO:0000259" key="1">
    <source>
        <dbReference type="Pfam" id="PF00561"/>
    </source>
</evidence>
<dbReference type="Pfam" id="PF00561">
    <property type="entry name" value="Abhydrolase_1"/>
    <property type="match status" value="1"/>
</dbReference>
<organism evidence="2 3">
    <name type="scientific">Kouleothrix aurantiaca</name>
    <dbReference type="NCBI Taxonomy" id="186479"/>
    <lineage>
        <taxon>Bacteria</taxon>
        <taxon>Bacillati</taxon>
        <taxon>Chloroflexota</taxon>
        <taxon>Chloroflexia</taxon>
        <taxon>Chloroflexales</taxon>
        <taxon>Roseiflexineae</taxon>
        <taxon>Roseiflexaceae</taxon>
        <taxon>Kouleothrix</taxon>
    </lineage>
</organism>
<proteinExistence type="predicted"/>
<dbReference type="InterPro" id="IPR000073">
    <property type="entry name" value="AB_hydrolase_1"/>
</dbReference>
<dbReference type="InterPro" id="IPR029058">
    <property type="entry name" value="AB_hydrolase_fold"/>
</dbReference>
<sequence>MAEWNTGEITTNGVRLHFMRADNGKPPMLLAHGLTDAGGCWLPVAEQLRAHYDVVMYDARGHGRSEKPASGYTFDTLAADMVGLIGALGLAQPIVIGHSMGAATAALAAARSPALFRA</sequence>
<comment type="caution">
    <text evidence="2">The sequence shown here is derived from an EMBL/GenBank/DDBJ whole genome shotgun (WGS) entry which is preliminary data.</text>
</comment>
<gene>
    <name evidence="2" type="ORF">SE17_34525</name>
</gene>
<dbReference type="PANTHER" id="PTHR43194">
    <property type="entry name" value="HYDROLASE ALPHA/BETA FOLD FAMILY"/>
    <property type="match status" value="1"/>
</dbReference>
<feature type="non-terminal residue" evidence="2">
    <location>
        <position position="118"/>
    </location>
</feature>
<accession>A0A0P9DGL2</accession>
<reference evidence="2 3" key="1">
    <citation type="submission" date="2015-09" db="EMBL/GenBank/DDBJ databases">
        <title>Draft genome sequence of Kouleothrix aurantiaca JCM 19913.</title>
        <authorList>
            <person name="Hemp J."/>
        </authorList>
    </citation>
    <scope>NUCLEOTIDE SEQUENCE [LARGE SCALE GENOMIC DNA]</scope>
    <source>
        <strain evidence="2 3">COM-B</strain>
    </source>
</reference>
<dbReference type="Proteomes" id="UP000050509">
    <property type="component" value="Unassembled WGS sequence"/>
</dbReference>
<protein>
    <recommendedName>
        <fullName evidence="1">AB hydrolase-1 domain-containing protein</fullName>
    </recommendedName>
</protein>
<keyword evidence="3" id="KW-1185">Reference proteome</keyword>
<evidence type="ECO:0000313" key="2">
    <source>
        <dbReference type="EMBL" id="KPV49099.1"/>
    </source>
</evidence>